<organism evidence="3 4">
    <name type="scientific">Naegleria fowleri</name>
    <name type="common">Brain eating amoeba</name>
    <dbReference type="NCBI Taxonomy" id="5763"/>
    <lineage>
        <taxon>Eukaryota</taxon>
        <taxon>Discoba</taxon>
        <taxon>Heterolobosea</taxon>
        <taxon>Tetramitia</taxon>
        <taxon>Eutetramitia</taxon>
        <taxon>Vahlkampfiidae</taxon>
        <taxon>Naegleria</taxon>
    </lineage>
</organism>
<feature type="coiled-coil region" evidence="1">
    <location>
        <begin position="66"/>
        <end position="196"/>
    </location>
</feature>
<keyword evidence="1" id="KW-0175">Coiled coil</keyword>
<dbReference type="AlphaFoldDB" id="A0A6A5C9D9"/>
<evidence type="ECO:0000313" key="4">
    <source>
        <dbReference type="Proteomes" id="UP000444721"/>
    </source>
</evidence>
<feature type="compositionally biased region" description="Low complexity" evidence="2">
    <location>
        <begin position="13"/>
        <end position="24"/>
    </location>
</feature>
<name>A0A6A5C9D9_NAEFO</name>
<accession>A0A6A5C9D9</accession>
<feature type="region of interest" description="Disordered" evidence="2">
    <location>
        <begin position="467"/>
        <end position="493"/>
    </location>
</feature>
<sequence>MQQLKDLLQGDASSSTISEQQSCSNNNQIGGTMTSIPLSVQDYLNQTAPRKEIGFMDLCFSDKQKLAQILRALDESNQEASKYKQLYQEEVKKNEDLVLKNQQQQELFEKESNELKTKYNTSAAKLKRLKEKSDEIIEKLATEREREQQERASETNYLREENKRMLERIGNLQKDKLRLERLVEELEINRMSLILQKKEKKDSSVQTEEPPKPEPIQTLTVATNTSNLMLNNEPPQISPVLSNSSGPTNTQETDQRSFSSTSKKDQPYLPNMDVKRKRSKKSSSSNYPVPKEIEDYHDVMNRVREMRIGSQNYVDSSSSEDKRRSPLLDYLATPKKTIKKTEEASPSSISSRRIDRTIDDSDLLNIVQKSEKAKKDESPHKSTANNLRHLLVFADTTSSSTDRLPEPSHPPPQPEKLPEREDKPHSFTDSFISDTSFTSDSEGEVYDEDSLMNVVKILEEQQNMVNRSLSSSTLSSSYQFTDTSMEGKSWFEK</sequence>
<dbReference type="EMBL" id="VFQX01000004">
    <property type="protein sequence ID" value="KAF0983781.1"/>
    <property type="molecule type" value="Genomic_DNA"/>
</dbReference>
<dbReference type="VEuPathDB" id="AmoebaDB:NF0016640"/>
<feature type="compositionally biased region" description="Basic and acidic residues" evidence="2">
    <location>
        <begin position="416"/>
        <end position="426"/>
    </location>
</feature>
<comment type="caution">
    <text evidence="3">The sequence shown here is derived from an EMBL/GenBank/DDBJ whole genome shotgun (WGS) entry which is preliminary data.</text>
</comment>
<keyword evidence="4" id="KW-1185">Reference proteome</keyword>
<evidence type="ECO:0000313" key="3">
    <source>
        <dbReference type="EMBL" id="KAF0983781.1"/>
    </source>
</evidence>
<dbReference type="VEuPathDB" id="AmoebaDB:FDP41_007696"/>
<dbReference type="OrthoDB" id="10405775at2759"/>
<feature type="compositionally biased region" description="Low complexity" evidence="2">
    <location>
        <begin position="427"/>
        <end position="440"/>
    </location>
</feature>
<proteinExistence type="predicted"/>
<feature type="region of interest" description="Disordered" evidence="2">
    <location>
        <begin position="197"/>
        <end position="295"/>
    </location>
</feature>
<protein>
    <submittedName>
        <fullName evidence="3">Uncharacterized protein</fullName>
    </submittedName>
</protein>
<evidence type="ECO:0000256" key="2">
    <source>
        <dbReference type="SAM" id="MobiDB-lite"/>
    </source>
</evidence>
<dbReference type="GeneID" id="68114914"/>
<feature type="compositionally biased region" description="Polar residues" evidence="2">
    <location>
        <begin position="217"/>
        <end position="261"/>
    </location>
</feature>
<gene>
    <name evidence="3" type="ORF">FDP41_007696</name>
</gene>
<feature type="region of interest" description="Disordered" evidence="2">
    <location>
        <begin position="337"/>
        <end position="356"/>
    </location>
</feature>
<feature type="region of interest" description="Disordered" evidence="2">
    <location>
        <begin position="1"/>
        <end position="25"/>
    </location>
</feature>
<evidence type="ECO:0000256" key="1">
    <source>
        <dbReference type="SAM" id="Coils"/>
    </source>
</evidence>
<dbReference type="RefSeq" id="XP_044568494.1">
    <property type="nucleotide sequence ID" value="XM_044711468.1"/>
</dbReference>
<feature type="region of interest" description="Disordered" evidence="2">
    <location>
        <begin position="397"/>
        <end position="445"/>
    </location>
</feature>
<feature type="compositionally biased region" description="Low complexity" evidence="2">
    <location>
        <begin position="468"/>
        <end position="477"/>
    </location>
</feature>
<dbReference type="Proteomes" id="UP000444721">
    <property type="component" value="Unassembled WGS sequence"/>
</dbReference>
<dbReference type="VEuPathDB" id="AmoebaDB:NfTy_006520"/>
<feature type="region of interest" description="Disordered" evidence="2">
    <location>
        <begin position="310"/>
        <end position="331"/>
    </location>
</feature>
<reference evidence="3 4" key="1">
    <citation type="journal article" date="2019" name="Sci. Rep.">
        <title>Nanopore sequencing improves the draft genome of the human pathogenic amoeba Naegleria fowleri.</title>
        <authorList>
            <person name="Liechti N."/>
            <person name="Schurch N."/>
            <person name="Bruggmann R."/>
            <person name="Wittwer M."/>
        </authorList>
    </citation>
    <scope>NUCLEOTIDE SEQUENCE [LARGE SCALE GENOMIC DNA]</scope>
    <source>
        <strain evidence="3 4">ATCC 30894</strain>
    </source>
</reference>